<protein>
    <submittedName>
        <fullName evidence="2">ATPase</fullName>
    </submittedName>
</protein>
<feature type="coiled-coil region" evidence="1">
    <location>
        <begin position="11"/>
        <end position="53"/>
    </location>
</feature>
<reference evidence="2 3" key="1">
    <citation type="journal article" date="2021" name="ISME Commun">
        <title>Automated analysis of genomic sequences facilitates high-throughput and comprehensive description of bacteria.</title>
        <authorList>
            <person name="Hitch T.C.A."/>
        </authorList>
    </citation>
    <scope>NUCLEOTIDE SEQUENCE [LARGE SCALE GENOMIC DNA]</scope>
    <source>
        <strain evidence="2 3">Sanger_04</strain>
    </source>
</reference>
<evidence type="ECO:0000256" key="1">
    <source>
        <dbReference type="SAM" id="Coils"/>
    </source>
</evidence>
<comment type="caution">
    <text evidence="2">The sequence shown here is derived from an EMBL/GenBank/DDBJ whole genome shotgun (WGS) entry which is preliminary data.</text>
</comment>
<organism evidence="2 3">
    <name type="scientific">Laedolimicola ammoniilytica</name>
    <dbReference type="NCBI Taxonomy" id="2981771"/>
    <lineage>
        <taxon>Bacteria</taxon>
        <taxon>Bacillati</taxon>
        <taxon>Bacillota</taxon>
        <taxon>Clostridia</taxon>
        <taxon>Lachnospirales</taxon>
        <taxon>Lachnospiraceae</taxon>
        <taxon>Laedolimicola</taxon>
    </lineage>
</organism>
<dbReference type="RefSeq" id="WP_158364930.1">
    <property type="nucleotide sequence ID" value="NZ_JAOQKC010000023.1"/>
</dbReference>
<name>A0ABT2S0N1_9FIRM</name>
<keyword evidence="1" id="KW-0175">Coiled coil</keyword>
<dbReference type="EMBL" id="JAOQKC010000023">
    <property type="protein sequence ID" value="MCU6698032.1"/>
    <property type="molecule type" value="Genomic_DNA"/>
</dbReference>
<gene>
    <name evidence="2" type="ORF">OCV63_14205</name>
</gene>
<proteinExistence type="predicted"/>
<keyword evidence="3" id="KW-1185">Reference proteome</keyword>
<dbReference type="Proteomes" id="UP001652461">
    <property type="component" value="Unassembled WGS sequence"/>
</dbReference>
<evidence type="ECO:0000313" key="2">
    <source>
        <dbReference type="EMBL" id="MCU6698032.1"/>
    </source>
</evidence>
<evidence type="ECO:0000313" key="3">
    <source>
        <dbReference type="Proteomes" id="UP001652461"/>
    </source>
</evidence>
<accession>A0ABT2S0N1</accession>
<sequence length="106" mass="12031">MEQMEAVLGRLSEIESAAVALEKKAAEQKKQIAAEYEAKTQAFDKEIDAQTQEKLKTLNEKLNLSAENELLKMKQETDRVLADMEAEYNQNHEKLATAIFNKMIGE</sequence>